<feature type="compositionally biased region" description="Basic and acidic residues" evidence="1">
    <location>
        <begin position="112"/>
        <end position="122"/>
    </location>
</feature>
<protein>
    <submittedName>
        <fullName evidence="2">Uncharacterized protein</fullName>
    </submittedName>
</protein>
<organism evidence="2 3">
    <name type="scientific">Leucosporidium creatinivorum</name>
    <dbReference type="NCBI Taxonomy" id="106004"/>
    <lineage>
        <taxon>Eukaryota</taxon>
        <taxon>Fungi</taxon>
        <taxon>Dikarya</taxon>
        <taxon>Basidiomycota</taxon>
        <taxon>Pucciniomycotina</taxon>
        <taxon>Microbotryomycetes</taxon>
        <taxon>Leucosporidiales</taxon>
        <taxon>Leucosporidium</taxon>
    </lineage>
</organism>
<dbReference type="EMBL" id="MCGR01000090">
    <property type="protein sequence ID" value="ORY55554.1"/>
    <property type="molecule type" value="Genomic_DNA"/>
</dbReference>
<keyword evidence="3" id="KW-1185">Reference proteome</keyword>
<gene>
    <name evidence="2" type="ORF">BCR35DRAFT_310058</name>
</gene>
<accession>A0A1Y2D8Q5</accession>
<evidence type="ECO:0000313" key="2">
    <source>
        <dbReference type="EMBL" id="ORY55554.1"/>
    </source>
</evidence>
<feature type="compositionally biased region" description="Acidic residues" evidence="1">
    <location>
        <begin position="88"/>
        <end position="97"/>
    </location>
</feature>
<feature type="region of interest" description="Disordered" evidence="1">
    <location>
        <begin position="1"/>
        <end position="135"/>
    </location>
</feature>
<dbReference type="OrthoDB" id="2538333at2759"/>
<evidence type="ECO:0000256" key="1">
    <source>
        <dbReference type="SAM" id="MobiDB-lite"/>
    </source>
</evidence>
<dbReference type="Proteomes" id="UP000193467">
    <property type="component" value="Unassembled WGS sequence"/>
</dbReference>
<feature type="compositionally biased region" description="Polar residues" evidence="1">
    <location>
        <begin position="62"/>
        <end position="80"/>
    </location>
</feature>
<evidence type="ECO:0000313" key="3">
    <source>
        <dbReference type="Proteomes" id="UP000193467"/>
    </source>
</evidence>
<reference evidence="2 3" key="1">
    <citation type="submission" date="2016-07" db="EMBL/GenBank/DDBJ databases">
        <title>Pervasive Adenine N6-methylation of Active Genes in Fungi.</title>
        <authorList>
            <consortium name="DOE Joint Genome Institute"/>
            <person name="Mondo S.J."/>
            <person name="Dannebaum R.O."/>
            <person name="Kuo R.C."/>
            <person name="Labutti K."/>
            <person name="Haridas S."/>
            <person name="Kuo A."/>
            <person name="Salamov A."/>
            <person name="Ahrendt S.R."/>
            <person name="Lipzen A."/>
            <person name="Sullivan W."/>
            <person name="Andreopoulos W.B."/>
            <person name="Clum A."/>
            <person name="Lindquist E."/>
            <person name="Daum C."/>
            <person name="Ramamoorthy G.K."/>
            <person name="Gryganskyi A."/>
            <person name="Culley D."/>
            <person name="Magnuson J.K."/>
            <person name="James T.Y."/>
            <person name="O'Malley M.A."/>
            <person name="Stajich J.E."/>
            <person name="Spatafora J.W."/>
            <person name="Visel A."/>
            <person name="Grigoriev I.V."/>
        </authorList>
    </citation>
    <scope>NUCLEOTIDE SEQUENCE [LARGE SCALE GENOMIC DNA]</scope>
    <source>
        <strain evidence="2 3">62-1032</strain>
    </source>
</reference>
<feature type="compositionally biased region" description="Polar residues" evidence="1">
    <location>
        <begin position="36"/>
        <end position="53"/>
    </location>
</feature>
<dbReference type="AlphaFoldDB" id="A0A1Y2D8Q5"/>
<sequence length="165" mass="17874">MSSLAPSTAPQLSAFPFNSSAKSAPLRSPLAHKQLHTINSNPTSARATPSPLGSDSEDSDESAPNSPQPDDSLPSSTSHTQEQRIKDEQEEDEEEAAEITSLPTRSIVKPKGIAEREREKRTGNKSMAASLGRKRADSLKWSKYAKMGAVTIELDLSNDELSRRS</sequence>
<proteinExistence type="predicted"/>
<name>A0A1Y2D8Q5_9BASI</name>
<dbReference type="InParanoid" id="A0A1Y2D8Q5"/>
<feature type="compositionally biased region" description="Polar residues" evidence="1">
    <location>
        <begin position="1"/>
        <end position="22"/>
    </location>
</feature>
<comment type="caution">
    <text evidence="2">The sequence shown here is derived from an EMBL/GenBank/DDBJ whole genome shotgun (WGS) entry which is preliminary data.</text>
</comment>